<keyword evidence="5" id="KW-1185">Reference proteome</keyword>
<dbReference type="OrthoDB" id="9793825at2"/>
<dbReference type="RefSeq" id="WP_120553736.1">
    <property type="nucleotide sequence ID" value="NZ_RAWK01000010.1"/>
</dbReference>
<dbReference type="GO" id="GO:0016491">
    <property type="term" value="F:oxidoreductase activity"/>
    <property type="evidence" value="ECO:0007669"/>
    <property type="project" value="UniProtKB-KW"/>
</dbReference>
<comment type="similarity">
    <text evidence="1 3">Belongs to the short-chain dehydrogenases/reductases (SDR) family.</text>
</comment>
<dbReference type="EMBL" id="RAWK01000010">
    <property type="protein sequence ID" value="RKH73960.1"/>
    <property type="molecule type" value="Genomic_DNA"/>
</dbReference>
<dbReference type="InterPro" id="IPR036291">
    <property type="entry name" value="NAD(P)-bd_dom_sf"/>
</dbReference>
<proteinExistence type="inferred from homology"/>
<accession>A0A3A8R3Z2</accession>
<dbReference type="InterPro" id="IPR020904">
    <property type="entry name" value="Sc_DH/Rdtase_CS"/>
</dbReference>
<dbReference type="PANTHER" id="PTHR43976">
    <property type="entry name" value="SHORT CHAIN DEHYDROGENASE"/>
    <property type="match status" value="1"/>
</dbReference>
<keyword evidence="2" id="KW-0560">Oxidoreductase</keyword>
<reference evidence="5" key="1">
    <citation type="submission" date="2018-09" db="EMBL/GenBank/DDBJ databases">
        <authorList>
            <person name="Livingstone P.G."/>
            <person name="Whitworth D.E."/>
        </authorList>
    </citation>
    <scope>NUCLEOTIDE SEQUENCE [LARGE SCALE GENOMIC DNA]</scope>
    <source>
        <strain evidence="5">AB050A</strain>
    </source>
</reference>
<comment type="caution">
    <text evidence="4">The sequence shown here is derived from an EMBL/GenBank/DDBJ whole genome shotgun (WGS) entry which is preliminary data.</text>
</comment>
<name>A0A3A8R3Z2_9BACT</name>
<dbReference type="Proteomes" id="UP000267003">
    <property type="component" value="Unassembled WGS sequence"/>
</dbReference>
<dbReference type="SUPFAM" id="SSF51735">
    <property type="entry name" value="NAD(P)-binding Rossmann-fold domains"/>
    <property type="match status" value="1"/>
</dbReference>
<evidence type="ECO:0000256" key="2">
    <source>
        <dbReference type="ARBA" id="ARBA00023002"/>
    </source>
</evidence>
<evidence type="ECO:0000313" key="5">
    <source>
        <dbReference type="Proteomes" id="UP000267003"/>
    </source>
</evidence>
<protein>
    <submittedName>
        <fullName evidence="4">SDR family NAD(P)-dependent oxidoreductase</fullName>
    </submittedName>
</protein>
<dbReference type="CDD" id="cd05374">
    <property type="entry name" value="17beta-HSD-like_SDR_c"/>
    <property type="match status" value="1"/>
</dbReference>
<sequence length="278" mass="29436">MSKVWFVTGASSGIGAGVVRAALEAGDRVVATARNVEKLRSAIGVQAGERLAFVPLDVTKEEQAQQAVAAAVGQFGRIDVLVNNAGYSLIGNLESLTPAQIEQQFATNFYGVLHVLRAVLPVMRRQRSGRIFNVSSMAGVIGYATVGAYAATKFAVEGLSLSVAQEVERFGIKVTVVEPGFFRTDLLAPQSVVFGDLTVEGYDAPAAVKAQWQGYHHNQSGDPAKLGRALVRLAGMETPPKQFFAGSDAVSGITADLEARLAEVRAHKDLSVSTDGNF</sequence>
<gene>
    <name evidence="4" type="ORF">D7W81_02725</name>
</gene>
<dbReference type="PANTHER" id="PTHR43976:SF16">
    <property type="entry name" value="SHORT-CHAIN DEHYDROGENASE_REDUCTASE FAMILY PROTEIN"/>
    <property type="match status" value="1"/>
</dbReference>
<evidence type="ECO:0000256" key="1">
    <source>
        <dbReference type="ARBA" id="ARBA00006484"/>
    </source>
</evidence>
<dbReference type="AlphaFoldDB" id="A0A3A8R3Z2"/>
<dbReference type="PRINTS" id="PR00081">
    <property type="entry name" value="GDHRDH"/>
</dbReference>
<dbReference type="Gene3D" id="3.40.50.720">
    <property type="entry name" value="NAD(P)-binding Rossmann-like Domain"/>
    <property type="match status" value="1"/>
</dbReference>
<dbReference type="PROSITE" id="PS00061">
    <property type="entry name" value="ADH_SHORT"/>
    <property type="match status" value="1"/>
</dbReference>
<dbReference type="InterPro" id="IPR051911">
    <property type="entry name" value="SDR_oxidoreductase"/>
</dbReference>
<dbReference type="FunFam" id="3.40.50.720:FF:000084">
    <property type="entry name" value="Short-chain dehydrogenase reductase"/>
    <property type="match status" value="1"/>
</dbReference>
<evidence type="ECO:0000313" key="4">
    <source>
        <dbReference type="EMBL" id="RKH73960.1"/>
    </source>
</evidence>
<dbReference type="InterPro" id="IPR002347">
    <property type="entry name" value="SDR_fam"/>
</dbReference>
<evidence type="ECO:0000256" key="3">
    <source>
        <dbReference type="RuleBase" id="RU000363"/>
    </source>
</evidence>
<dbReference type="Pfam" id="PF00106">
    <property type="entry name" value="adh_short"/>
    <property type="match status" value="1"/>
</dbReference>
<organism evidence="4 5">
    <name type="scientific">Corallococcus aberystwythensis</name>
    <dbReference type="NCBI Taxonomy" id="2316722"/>
    <lineage>
        <taxon>Bacteria</taxon>
        <taxon>Pseudomonadati</taxon>
        <taxon>Myxococcota</taxon>
        <taxon>Myxococcia</taxon>
        <taxon>Myxococcales</taxon>
        <taxon>Cystobacterineae</taxon>
        <taxon>Myxococcaceae</taxon>
        <taxon>Corallococcus</taxon>
    </lineage>
</organism>
<dbReference type="PRINTS" id="PR00080">
    <property type="entry name" value="SDRFAMILY"/>
</dbReference>